<keyword evidence="2" id="KW-1185">Reference proteome</keyword>
<dbReference type="STRING" id="1028.SAMN05661096_02176"/>
<dbReference type="OrthoDB" id="982482at2"/>
<dbReference type="NCBIfam" id="TIGR03511">
    <property type="entry name" value="GldH_lipo"/>
    <property type="match status" value="1"/>
</dbReference>
<evidence type="ECO:0000313" key="2">
    <source>
        <dbReference type="Proteomes" id="UP000193804"/>
    </source>
</evidence>
<sequence length="156" mass="18739">MRVVCSVIFLMFFISSCTEERYFEDNYDFQDRSWNMEESAEFNIEIDSIELPYQIKLNLRNTMDYPYRNLYIKYQVRDSTYVMEDKLLNIKLFEAKTGKPYGNKQSDIYAHQLSLVDSMFFPAKGKYTIELKQYMREMELEGMISAGIRIEQIKEQ</sequence>
<dbReference type="Pfam" id="PF14109">
    <property type="entry name" value="GldH_lipo"/>
    <property type="match status" value="1"/>
</dbReference>
<name>A0A1X7K120_9BACT</name>
<dbReference type="RefSeq" id="WP_085517091.1">
    <property type="nucleotide sequence ID" value="NZ_FXAW01000004.1"/>
</dbReference>
<gene>
    <name evidence="1" type="ORF">SAMN05661096_02176</name>
</gene>
<protein>
    <submittedName>
        <fullName evidence="1">Gliding motility-associated lipoprotein GldH</fullName>
    </submittedName>
</protein>
<accession>A0A1X7K120</accession>
<dbReference type="PROSITE" id="PS51257">
    <property type="entry name" value="PROKAR_LIPOPROTEIN"/>
    <property type="match status" value="1"/>
</dbReference>
<organism evidence="1 2">
    <name type="scientific">Marivirga sericea</name>
    <dbReference type="NCBI Taxonomy" id="1028"/>
    <lineage>
        <taxon>Bacteria</taxon>
        <taxon>Pseudomonadati</taxon>
        <taxon>Bacteroidota</taxon>
        <taxon>Cytophagia</taxon>
        <taxon>Cytophagales</taxon>
        <taxon>Marivirgaceae</taxon>
        <taxon>Marivirga</taxon>
    </lineage>
</organism>
<keyword evidence="1" id="KW-0449">Lipoprotein</keyword>
<dbReference type="AlphaFoldDB" id="A0A1X7K120"/>
<evidence type="ECO:0000313" key="1">
    <source>
        <dbReference type="EMBL" id="SMG33906.1"/>
    </source>
</evidence>
<reference evidence="2" key="1">
    <citation type="submission" date="2017-04" db="EMBL/GenBank/DDBJ databases">
        <authorList>
            <person name="Varghese N."/>
            <person name="Submissions S."/>
        </authorList>
    </citation>
    <scope>NUCLEOTIDE SEQUENCE [LARGE SCALE GENOMIC DNA]</scope>
    <source>
        <strain evidence="2">DSM 4125</strain>
    </source>
</reference>
<dbReference type="InterPro" id="IPR020018">
    <property type="entry name" value="Motility-assoc_lipoprot_GldH"/>
</dbReference>
<dbReference type="EMBL" id="FXAW01000004">
    <property type="protein sequence ID" value="SMG33906.1"/>
    <property type="molecule type" value="Genomic_DNA"/>
</dbReference>
<proteinExistence type="predicted"/>
<dbReference type="Proteomes" id="UP000193804">
    <property type="component" value="Unassembled WGS sequence"/>
</dbReference>